<reference evidence="2" key="1">
    <citation type="journal article" date="2020" name="Stud. Mycol.">
        <title>101 Dothideomycetes genomes: a test case for predicting lifestyles and emergence of pathogens.</title>
        <authorList>
            <person name="Haridas S."/>
            <person name="Albert R."/>
            <person name="Binder M."/>
            <person name="Bloem J."/>
            <person name="Labutti K."/>
            <person name="Salamov A."/>
            <person name="Andreopoulos B."/>
            <person name="Baker S."/>
            <person name="Barry K."/>
            <person name="Bills G."/>
            <person name="Bluhm B."/>
            <person name="Cannon C."/>
            <person name="Castanera R."/>
            <person name="Culley D."/>
            <person name="Daum C."/>
            <person name="Ezra D."/>
            <person name="Gonzalez J."/>
            <person name="Henrissat B."/>
            <person name="Kuo A."/>
            <person name="Liang C."/>
            <person name="Lipzen A."/>
            <person name="Lutzoni F."/>
            <person name="Magnuson J."/>
            <person name="Mondo S."/>
            <person name="Nolan M."/>
            <person name="Ohm R."/>
            <person name="Pangilinan J."/>
            <person name="Park H.-J."/>
            <person name="Ramirez L."/>
            <person name="Alfaro M."/>
            <person name="Sun H."/>
            <person name="Tritt A."/>
            <person name="Yoshinaga Y."/>
            <person name="Zwiers L.-H."/>
            <person name="Turgeon B."/>
            <person name="Goodwin S."/>
            <person name="Spatafora J."/>
            <person name="Crous P."/>
            <person name="Grigoriev I."/>
        </authorList>
    </citation>
    <scope>NUCLEOTIDE SEQUENCE</scope>
    <source>
        <strain evidence="2">CBS 122367</strain>
    </source>
</reference>
<organism evidence="2 3">
    <name type="scientific">Lentithecium fluviatile CBS 122367</name>
    <dbReference type="NCBI Taxonomy" id="1168545"/>
    <lineage>
        <taxon>Eukaryota</taxon>
        <taxon>Fungi</taxon>
        <taxon>Dikarya</taxon>
        <taxon>Ascomycota</taxon>
        <taxon>Pezizomycotina</taxon>
        <taxon>Dothideomycetes</taxon>
        <taxon>Pleosporomycetidae</taxon>
        <taxon>Pleosporales</taxon>
        <taxon>Massarineae</taxon>
        <taxon>Lentitheciaceae</taxon>
        <taxon>Lentithecium</taxon>
    </lineage>
</organism>
<gene>
    <name evidence="2" type="ORF">K458DRAFT_390427</name>
</gene>
<name>A0A6G1IYH2_9PLEO</name>
<evidence type="ECO:0000313" key="2">
    <source>
        <dbReference type="EMBL" id="KAF2683155.1"/>
    </source>
</evidence>
<evidence type="ECO:0000313" key="3">
    <source>
        <dbReference type="Proteomes" id="UP000799291"/>
    </source>
</evidence>
<keyword evidence="3" id="KW-1185">Reference proteome</keyword>
<feature type="compositionally biased region" description="Low complexity" evidence="1">
    <location>
        <begin position="105"/>
        <end position="116"/>
    </location>
</feature>
<evidence type="ECO:0000256" key="1">
    <source>
        <dbReference type="SAM" id="MobiDB-lite"/>
    </source>
</evidence>
<accession>A0A6G1IYH2</accession>
<dbReference type="Proteomes" id="UP000799291">
    <property type="component" value="Unassembled WGS sequence"/>
</dbReference>
<feature type="region of interest" description="Disordered" evidence="1">
    <location>
        <begin position="24"/>
        <end position="130"/>
    </location>
</feature>
<feature type="compositionally biased region" description="Polar residues" evidence="1">
    <location>
        <begin position="25"/>
        <end position="41"/>
    </location>
</feature>
<dbReference type="AlphaFoldDB" id="A0A6G1IYH2"/>
<sequence>MAQDPHSTATLSPFQDLRIRVNIDPGSSFSVTPEPQNQLAPGQSPHLRPEIGLLSQVPQRQQQQPQLQPNLQLQAHAEAALDFQPGPEQEPHNSDDNSETETETETVSSSSFTEESTSTEEAEDEPPKMPNRIFDYPGQPRPEIPYPIPGHPGYFYGPGGAAMYAGGQTPFSGPSGQELTPGMEQANAQLMMQRVEMSGNRTVGGLHLNVWQQPYCSWGWRWM</sequence>
<protein>
    <submittedName>
        <fullName evidence="2">Uncharacterized protein</fullName>
    </submittedName>
</protein>
<proteinExistence type="predicted"/>
<feature type="compositionally biased region" description="Low complexity" evidence="1">
    <location>
        <begin position="53"/>
        <end position="74"/>
    </location>
</feature>
<dbReference type="EMBL" id="MU005585">
    <property type="protein sequence ID" value="KAF2683155.1"/>
    <property type="molecule type" value="Genomic_DNA"/>
</dbReference>